<dbReference type="PROSITE" id="PS01053">
    <property type="entry name" value="ARGINASE_1"/>
    <property type="match status" value="1"/>
</dbReference>
<accession>A0ABX4Q7G2</accession>
<name>A0ABX4Q7G2_9PSED</name>
<gene>
    <name evidence="5" type="ORF">ATI02_5810</name>
</gene>
<evidence type="ECO:0000313" key="5">
    <source>
        <dbReference type="EMBL" id="PKA72728.1"/>
    </source>
</evidence>
<proteinExistence type="inferred from homology"/>
<comment type="caution">
    <text evidence="5">The sequence shown here is derived from an EMBL/GenBank/DDBJ whole genome shotgun (WGS) entry which is preliminary data.</text>
</comment>
<dbReference type="Gene3D" id="3.40.800.10">
    <property type="entry name" value="Ureohydrolase domain"/>
    <property type="match status" value="1"/>
</dbReference>
<dbReference type="PANTHER" id="PTHR11358:SF26">
    <property type="entry name" value="GUANIDINO ACID HYDROLASE, MITOCHONDRIAL"/>
    <property type="match status" value="1"/>
</dbReference>
<dbReference type="NCBIfam" id="NF002564">
    <property type="entry name" value="PRK02190.1"/>
    <property type="match status" value="1"/>
</dbReference>
<dbReference type="NCBIfam" id="TIGR01230">
    <property type="entry name" value="agmatinase"/>
    <property type="match status" value="1"/>
</dbReference>
<dbReference type="Proteomes" id="UP000232455">
    <property type="component" value="Unassembled WGS sequence"/>
</dbReference>
<comment type="similarity">
    <text evidence="1">Belongs to the arginase family. Agmatinase subfamily.</text>
</comment>
<dbReference type="InterPro" id="IPR005925">
    <property type="entry name" value="Agmatinase-rel"/>
</dbReference>
<dbReference type="Pfam" id="PF00491">
    <property type="entry name" value="Arginase"/>
    <property type="match status" value="1"/>
</dbReference>
<keyword evidence="3 4" id="KW-0378">Hydrolase</keyword>
<dbReference type="PROSITE" id="PS51409">
    <property type="entry name" value="ARGINASE_2"/>
    <property type="match status" value="1"/>
</dbReference>
<dbReference type="SUPFAM" id="SSF52768">
    <property type="entry name" value="Arginase/deacetylase"/>
    <property type="match status" value="1"/>
</dbReference>
<keyword evidence="2" id="KW-0479">Metal-binding</keyword>
<dbReference type="PIRSF" id="PIRSF036979">
    <property type="entry name" value="Arginase"/>
    <property type="match status" value="1"/>
</dbReference>
<evidence type="ECO:0000256" key="3">
    <source>
        <dbReference type="ARBA" id="ARBA00022801"/>
    </source>
</evidence>
<organism evidence="5 6">
    <name type="scientific">Pseudomonas baetica</name>
    <dbReference type="NCBI Taxonomy" id="674054"/>
    <lineage>
        <taxon>Bacteria</taxon>
        <taxon>Pseudomonadati</taxon>
        <taxon>Pseudomonadota</taxon>
        <taxon>Gammaproteobacteria</taxon>
        <taxon>Pseudomonadales</taxon>
        <taxon>Pseudomonadaceae</taxon>
        <taxon>Pseudomonas</taxon>
    </lineage>
</organism>
<keyword evidence="6" id="KW-1185">Reference proteome</keyword>
<sequence length="342" mass="37615">MDQPMLNDQAMTRDSLYGTAAESTYAGITSFMRRRYSRDLRGVDVAVSGVPFDTATSNRPGARFGPRGIRAASCAIAWERHWPWAFDPFDHLAVIDYGDCDFDYGSPHTIPESIEAHAEHILSSGSAMLTFGGDHFISYPLLKAHARKHGTLSLIHFDAHSDTWPDEEGKRVDHGTMFWHAAREGLVDPARSVQIGLRTTNDDHQGFEVLDARQVHRRGCEAIIEAIRARVGDNPVYLTFDIDCLDPAFAPGTGTPVCGGLSTAQALEILSGLRGINLVGMDVVEVAPAYDHAEVTSLAAATLAMEMLCLYAARHKVDLKSTESTLWERACSRRRQVSQHHG</sequence>
<dbReference type="InterPro" id="IPR006035">
    <property type="entry name" value="Ureohydrolase"/>
</dbReference>
<dbReference type="PANTHER" id="PTHR11358">
    <property type="entry name" value="ARGINASE/AGMATINASE"/>
    <property type="match status" value="1"/>
</dbReference>
<dbReference type="InterPro" id="IPR023696">
    <property type="entry name" value="Ureohydrolase_dom_sf"/>
</dbReference>
<dbReference type="EMBL" id="PHHE01000001">
    <property type="protein sequence ID" value="PKA72728.1"/>
    <property type="molecule type" value="Genomic_DNA"/>
</dbReference>
<protein>
    <submittedName>
        <fullName evidence="5">Agmatinase</fullName>
    </submittedName>
</protein>
<evidence type="ECO:0000256" key="1">
    <source>
        <dbReference type="ARBA" id="ARBA00009227"/>
    </source>
</evidence>
<dbReference type="InterPro" id="IPR020855">
    <property type="entry name" value="Ureohydrolase_Mn_BS"/>
</dbReference>
<dbReference type="CDD" id="cd11592">
    <property type="entry name" value="Agmatinase_PAH"/>
    <property type="match status" value="1"/>
</dbReference>
<evidence type="ECO:0000313" key="6">
    <source>
        <dbReference type="Proteomes" id="UP000232455"/>
    </source>
</evidence>
<reference evidence="5 6" key="1">
    <citation type="submission" date="2017-11" db="EMBL/GenBank/DDBJ databases">
        <title>Genome sequencing of a diverse group of Pseudomonas species.</title>
        <authorList>
            <person name="Loper J."/>
        </authorList>
    </citation>
    <scope>NUCLEOTIDE SEQUENCE [LARGE SCALE GENOMIC DNA]</scope>
    <source>
        <strain evidence="5 6">LMG 25716</strain>
    </source>
</reference>
<evidence type="ECO:0000256" key="4">
    <source>
        <dbReference type="RuleBase" id="RU003684"/>
    </source>
</evidence>
<evidence type="ECO:0000256" key="2">
    <source>
        <dbReference type="ARBA" id="ARBA00022723"/>
    </source>
</evidence>